<dbReference type="OrthoDB" id="10010954at2759"/>
<name>A0A9P9WUY8_9PEZI</name>
<keyword evidence="3" id="KW-1185">Reference proteome</keyword>
<feature type="transmembrane region" description="Helical" evidence="1">
    <location>
        <begin position="271"/>
        <end position="292"/>
    </location>
</feature>
<sequence length="302" mass="33482">MPLLFPHVAHAHRDSASLASRESESHAKIALMQPSQIARDGTDLALILTCALILYSLFAGVLQRGLLRKLYGGAYDGLEDTASSKGNERQRISFTYHHVASISFGIILLIGAYPAISFTCGSGTLPTPLNGTSGITIGDILSILVQVYCGYYLFEVTFRSRYISFVALAHHIGLLIIAQTAAVLGSRASKSAEATKEFYLCVVWGAFDIVTEFPLHIVLIIWRIKRRNSRLCYKIACGCTAWVLAMAFTETIITAWLLAQSWAGWQLQWQIITPTIFTLWICTQLYGAAIFLRMARQQRTLQ</sequence>
<keyword evidence="1" id="KW-0472">Membrane</keyword>
<reference evidence="2" key="1">
    <citation type="submission" date="2021-03" db="EMBL/GenBank/DDBJ databases">
        <title>Revisited historic fungal species revealed as producer of novel bioactive compounds through whole genome sequencing and comparative genomics.</title>
        <authorList>
            <person name="Vignolle G.A."/>
            <person name="Hochenegger N."/>
            <person name="Mach R.L."/>
            <person name="Mach-Aigner A.R."/>
            <person name="Javad Rahimi M."/>
            <person name="Salim K.A."/>
            <person name="Chan C.M."/>
            <person name="Lim L.B.L."/>
            <person name="Cai F."/>
            <person name="Druzhinina I.S."/>
            <person name="U'Ren J.M."/>
            <person name="Derntl C."/>
        </authorList>
    </citation>
    <scope>NUCLEOTIDE SEQUENCE</scope>
    <source>
        <strain evidence="2">TUCIM 5799</strain>
    </source>
</reference>
<evidence type="ECO:0000313" key="3">
    <source>
        <dbReference type="Proteomes" id="UP000829685"/>
    </source>
</evidence>
<dbReference type="EMBL" id="JAFIMR010000004">
    <property type="protein sequence ID" value="KAI1879512.1"/>
    <property type="molecule type" value="Genomic_DNA"/>
</dbReference>
<dbReference type="Proteomes" id="UP000829685">
    <property type="component" value="Unassembled WGS sequence"/>
</dbReference>
<evidence type="ECO:0000256" key="1">
    <source>
        <dbReference type="SAM" id="Phobius"/>
    </source>
</evidence>
<dbReference type="AlphaFoldDB" id="A0A9P9WUY8"/>
<proteinExistence type="predicted"/>
<feature type="transmembrane region" description="Helical" evidence="1">
    <location>
        <begin position="44"/>
        <end position="62"/>
    </location>
</feature>
<keyword evidence="1" id="KW-0812">Transmembrane</keyword>
<protein>
    <recommendedName>
        <fullName evidence="4">TLC domain-containing protein</fullName>
    </recommendedName>
</protein>
<keyword evidence="1" id="KW-1133">Transmembrane helix</keyword>
<accession>A0A9P9WUY8</accession>
<feature type="transmembrane region" description="Helical" evidence="1">
    <location>
        <begin position="233"/>
        <end position="259"/>
    </location>
</feature>
<feature type="transmembrane region" description="Helical" evidence="1">
    <location>
        <begin position="197"/>
        <end position="221"/>
    </location>
</feature>
<evidence type="ECO:0008006" key="4">
    <source>
        <dbReference type="Google" id="ProtNLM"/>
    </source>
</evidence>
<feature type="transmembrane region" description="Helical" evidence="1">
    <location>
        <begin position="166"/>
        <end position="185"/>
    </location>
</feature>
<comment type="caution">
    <text evidence="2">The sequence shown here is derived from an EMBL/GenBank/DDBJ whole genome shotgun (WGS) entry which is preliminary data.</text>
</comment>
<evidence type="ECO:0000313" key="2">
    <source>
        <dbReference type="EMBL" id="KAI1879512.1"/>
    </source>
</evidence>
<organism evidence="2 3">
    <name type="scientific">Neoarthrinium moseri</name>
    <dbReference type="NCBI Taxonomy" id="1658444"/>
    <lineage>
        <taxon>Eukaryota</taxon>
        <taxon>Fungi</taxon>
        <taxon>Dikarya</taxon>
        <taxon>Ascomycota</taxon>
        <taxon>Pezizomycotina</taxon>
        <taxon>Sordariomycetes</taxon>
        <taxon>Xylariomycetidae</taxon>
        <taxon>Amphisphaeriales</taxon>
        <taxon>Apiosporaceae</taxon>
        <taxon>Neoarthrinium</taxon>
    </lineage>
</organism>
<feature type="transmembrane region" description="Helical" evidence="1">
    <location>
        <begin position="94"/>
        <end position="115"/>
    </location>
</feature>
<feature type="transmembrane region" description="Helical" evidence="1">
    <location>
        <begin position="135"/>
        <end position="154"/>
    </location>
</feature>
<gene>
    <name evidence="2" type="ORF">JX265_002466</name>
</gene>